<keyword evidence="3" id="KW-1185">Reference proteome</keyword>
<keyword evidence="1" id="KW-0732">Signal</keyword>
<dbReference type="KEGG" id="asha:G8E00_08880"/>
<evidence type="ECO:0000256" key="1">
    <source>
        <dbReference type="SAM" id="SignalP"/>
    </source>
</evidence>
<gene>
    <name evidence="2" type="ORF">G8E00_08880</name>
</gene>
<protein>
    <submittedName>
        <fullName evidence="2">Uncharacterized protein</fullName>
    </submittedName>
</protein>
<feature type="signal peptide" evidence="1">
    <location>
        <begin position="1"/>
        <end position="21"/>
    </location>
</feature>
<proteinExistence type="predicted"/>
<dbReference type="SUPFAM" id="SSF56935">
    <property type="entry name" value="Porins"/>
    <property type="match status" value="1"/>
</dbReference>
<name>A0A6G8RW86_9GAMM</name>
<dbReference type="EMBL" id="CP049801">
    <property type="protein sequence ID" value="QIO06058.1"/>
    <property type="molecule type" value="Genomic_DNA"/>
</dbReference>
<dbReference type="Proteomes" id="UP000502297">
    <property type="component" value="Chromosome"/>
</dbReference>
<evidence type="ECO:0000313" key="3">
    <source>
        <dbReference type="Proteomes" id="UP000502297"/>
    </source>
</evidence>
<dbReference type="RefSeq" id="WP_166223803.1">
    <property type="nucleotide sequence ID" value="NZ_CP049801.1"/>
</dbReference>
<reference evidence="2 3" key="1">
    <citation type="submission" date="2020-03" db="EMBL/GenBank/DDBJ databases">
        <authorList>
            <person name="Zhu W."/>
        </authorList>
    </citation>
    <scope>NUCLEOTIDE SEQUENCE [LARGE SCALE GENOMIC DNA]</scope>
    <source>
        <strain evidence="2 3">323-1</strain>
    </source>
</reference>
<evidence type="ECO:0000313" key="2">
    <source>
        <dbReference type="EMBL" id="QIO06058.1"/>
    </source>
</evidence>
<sequence length="385" mass="44553">MNFRSLFIGVLFLSTLSNSYADENQSIPSLQINGTVRFQYTHNDYLNTSGNKIDFSDAVLWLNYQKGALSGHLDYRVYQAYDKIAGIHYPVNAWLAYEVKPEHEIKIGLQPVPIGHSRYYSSAYNLTQMYRLGLEEINHWGLSYQYHPDDFNLSLAYFFANAGSHTGKSQNSSHYSSFVTSEPSFTEGTRLKENQSYAVKVDKTLQYELNQHQATTQLGASYLYNDLTNLKNKADAHRQVWTVFQNTQVNRFNFNFTFGGQKIDNKDQDHPNFTTFGFFDGYFNVANKGHFLATEVNYTLPYSTKNWSEPKLYTTYSRYFKSDSDYDDSERLIYGVYTKYKENFQFYLENIQAKNDVGFGSVDGFAQGKNASWNSMLFLSLGYYF</sequence>
<organism evidence="2 3">
    <name type="scientific">Acinetobacter shaoyimingii</name>
    <dbReference type="NCBI Taxonomy" id="2715164"/>
    <lineage>
        <taxon>Bacteria</taxon>
        <taxon>Pseudomonadati</taxon>
        <taxon>Pseudomonadota</taxon>
        <taxon>Gammaproteobacteria</taxon>
        <taxon>Moraxellales</taxon>
        <taxon>Moraxellaceae</taxon>
        <taxon>Acinetobacter</taxon>
    </lineage>
</organism>
<accession>A0A6G8RW86</accession>
<feature type="chain" id="PRO_5026101317" evidence="1">
    <location>
        <begin position="22"/>
        <end position="385"/>
    </location>
</feature>
<dbReference type="AlphaFoldDB" id="A0A6G8RW86"/>